<comment type="caution">
    <text evidence="10">The sequence shown here is derived from an EMBL/GenBank/DDBJ whole genome shotgun (WGS) entry which is preliminary data.</text>
</comment>
<evidence type="ECO:0000313" key="10">
    <source>
        <dbReference type="EMBL" id="ORY78845.1"/>
    </source>
</evidence>
<keyword evidence="6" id="KW-0547">Nucleotide-binding</keyword>
<evidence type="ECO:0000259" key="9">
    <source>
        <dbReference type="PROSITE" id="PS51987"/>
    </source>
</evidence>
<dbReference type="EMBL" id="MCGR01000028">
    <property type="protein sequence ID" value="ORY78845.1"/>
    <property type="molecule type" value="Genomic_DNA"/>
</dbReference>
<evidence type="ECO:0000256" key="6">
    <source>
        <dbReference type="ARBA" id="ARBA00022741"/>
    </source>
</evidence>
<dbReference type="GO" id="GO:0006542">
    <property type="term" value="P:glutamine biosynthetic process"/>
    <property type="evidence" value="ECO:0007669"/>
    <property type="project" value="TreeGrafter"/>
</dbReference>
<evidence type="ECO:0000313" key="11">
    <source>
        <dbReference type="Proteomes" id="UP000193467"/>
    </source>
</evidence>
<name>A0A1Y2F7F5_9BASI</name>
<gene>
    <name evidence="10" type="ORF">BCR35DRAFT_332178</name>
</gene>
<dbReference type="SUPFAM" id="SSF55931">
    <property type="entry name" value="Glutamine synthetase/guanido kinase"/>
    <property type="match status" value="1"/>
</dbReference>
<evidence type="ECO:0000256" key="3">
    <source>
        <dbReference type="ARBA" id="ARBA00012937"/>
    </source>
</evidence>
<dbReference type="GO" id="GO:0005737">
    <property type="term" value="C:cytoplasm"/>
    <property type="evidence" value="ECO:0007669"/>
    <property type="project" value="UniProtKB-SubCell"/>
</dbReference>
<dbReference type="GO" id="GO:0004356">
    <property type="term" value="F:glutamine synthetase activity"/>
    <property type="evidence" value="ECO:0007669"/>
    <property type="project" value="UniProtKB-EC"/>
</dbReference>
<dbReference type="EC" id="6.3.1.2" evidence="3"/>
<comment type="similarity">
    <text evidence="2 8">Belongs to the glutamine synthetase family.</text>
</comment>
<sequence length="94" mass="10411">MEGDKTWRHAEKLSKRHAEHIEVYGTDNDLRLSGRHETAHIGACSSGVANRGCSIRIPKSVAAEGKGYFEDRRPASNIDPYQVCNAMVESTLLI</sequence>
<evidence type="ECO:0000256" key="1">
    <source>
        <dbReference type="ARBA" id="ARBA00004496"/>
    </source>
</evidence>
<keyword evidence="11" id="KW-1185">Reference proteome</keyword>
<dbReference type="AlphaFoldDB" id="A0A1Y2F7F5"/>
<reference evidence="10 11" key="1">
    <citation type="submission" date="2016-07" db="EMBL/GenBank/DDBJ databases">
        <title>Pervasive Adenine N6-methylation of Active Genes in Fungi.</title>
        <authorList>
            <consortium name="DOE Joint Genome Institute"/>
            <person name="Mondo S.J."/>
            <person name="Dannebaum R.O."/>
            <person name="Kuo R.C."/>
            <person name="Labutti K."/>
            <person name="Haridas S."/>
            <person name="Kuo A."/>
            <person name="Salamov A."/>
            <person name="Ahrendt S.R."/>
            <person name="Lipzen A."/>
            <person name="Sullivan W."/>
            <person name="Andreopoulos W.B."/>
            <person name="Clum A."/>
            <person name="Lindquist E."/>
            <person name="Daum C."/>
            <person name="Ramamoorthy G.K."/>
            <person name="Gryganskyi A."/>
            <person name="Culley D."/>
            <person name="Magnuson J.K."/>
            <person name="James T.Y."/>
            <person name="O'Malley M.A."/>
            <person name="Stajich J.E."/>
            <person name="Spatafora J.W."/>
            <person name="Visel A."/>
            <person name="Grigoriev I.V."/>
        </authorList>
    </citation>
    <scope>NUCLEOTIDE SEQUENCE [LARGE SCALE GENOMIC DNA]</scope>
    <source>
        <strain evidence="10 11">62-1032</strain>
    </source>
</reference>
<accession>A0A1Y2F7F5</accession>
<dbReference type="InterPro" id="IPR008146">
    <property type="entry name" value="Gln_synth_cat_dom"/>
</dbReference>
<dbReference type="PANTHER" id="PTHR20852">
    <property type="entry name" value="GLUTAMINE SYNTHETASE"/>
    <property type="match status" value="1"/>
</dbReference>
<dbReference type="PROSITE" id="PS51987">
    <property type="entry name" value="GS_CATALYTIC"/>
    <property type="match status" value="1"/>
</dbReference>
<organism evidence="10 11">
    <name type="scientific">Leucosporidium creatinivorum</name>
    <dbReference type="NCBI Taxonomy" id="106004"/>
    <lineage>
        <taxon>Eukaryota</taxon>
        <taxon>Fungi</taxon>
        <taxon>Dikarya</taxon>
        <taxon>Basidiomycota</taxon>
        <taxon>Pucciniomycotina</taxon>
        <taxon>Microbotryomycetes</taxon>
        <taxon>Leucosporidiales</taxon>
        <taxon>Leucosporidium</taxon>
    </lineage>
</organism>
<evidence type="ECO:0000256" key="4">
    <source>
        <dbReference type="ARBA" id="ARBA00022490"/>
    </source>
</evidence>
<evidence type="ECO:0000256" key="2">
    <source>
        <dbReference type="ARBA" id="ARBA00009897"/>
    </source>
</evidence>
<dbReference type="STRING" id="106004.A0A1Y2F7F5"/>
<evidence type="ECO:0000256" key="5">
    <source>
        <dbReference type="ARBA" id="ARBA00022598"/>
    </source>
</evidence>
<keyword evidence="4" id="KW-0963">Cytoplasm</keyword>
<dbReference type="PANTHER" id="PTHR20852:SF57">
    <property type="entry name" value="GLUTAMINE SYNTHETASE 2 CYTOPLASMIC"/>
    <property type="match status" value="1"/>
</dbReference>
<dbReference type="InterPro" id="IPR014746">
    <property type="entry name" value="Gln_synth/guanido_kin_cat_dom"/>
</dbReference>
<protein>
    <recommendedName>
        <fullName evidence="3">glutamine synthetase</fullName>
        <ecNumber evidence="3">6.3.1.2</ecNumber>
    </recommendedName>
</protein>
<proteinExistence type="inferred from homology"/>
<evidence type="ECO:0000256" key="8">
    <source>
        <dbReference type="PROSITE-ProRule" id="PRU01331"/>
    </source>
</evidence>
<evidence type="ECO:0000256" key="7">
    <source>
        <dbReference type="ARBA" id="ARBA00022840"/>
    </source>
</evidence>
<dbReference type="OrthoDB" id="1936100at2759"/>
<dbReference type="InterPro" id="IPR050292">
    <property type="entry name" value="Glutamine_Synthetase"/>
</dbReference>
<dbReference type="FunFam" id="3.30.590.10:FF:000011">
    <property type="entry name" value="Glutamine synthetase"/>
    <property type="match status" value="1"/>
</dbReference>
<dbReference type="Proteomes" id="UP000193467">
    <property type="component" value="Unassembled WGS sequence"/>
</dbReference>
<keyword evidence="7" id="KW-0067">ATP-binding</keyword>
<dbReference type="GO" id="GO:0005524">
    <property type="term" value="F:ATP binding"/>
    <property type="evidence" value="ECO:0007669"/>
    <property type="project" value="UniProtKB-KW"/>
</dbReference>
<feature type="domain" description="GS catalytic" evidence="9">
    <location>
        <begin position="1"/>
        <end position="94"/>
    </location>
</feature>
<keyword evidence="5" id="KW-0436">Ligase</keyword>
<comment type="subcellular location">
    <subcellularLocation>
        <location evidence="1">Cytoplasm</location>
    </subcellularLocation>
</comment>
<dbReference type="Gene3D" id="3.30.590.10">
    <property type="entry name" value="Glutamine synthetase/guanido kinase, catalytic domain"/>
    <property type="match status" value="1"/>
</dbReference>
<dbReference type="InParanoid" id="A0A1Y2F7F5"/>